<dbReference type="GO" id="GO:0005886">
    <property type="term" value="C:plasma membrane"/>
    <property type="evidence" value="ECO:0007669"/>
    <property type="project" value="UniProtKB-SubCell"/>
</dbReference>
<dbReference type="InterPro" id="IPR024194">
    <property type="entry name" value="Ac/AlaTfrase_AlgI/DltB"/>
</dbReference>
<comment type="subcellular location">
    <subcellularLocation>
        <location evidence="1">Cell membrane</location>
        <topology evidence="1">Multi-pass membrane protein</topology>
    </subcellularLocation>
</comment>
<evidence type="ECO:0000256" key="7">
    <source>
        <dbReference type="ARBA" id="ARBA00023136"/>
    </source>
</evidence>
<sequence>MSFQSLGFLAFLMSTLAVCLPAGRHSPRADAALLTIASAVFYLLGPGGWTAVLGGLACLLLGIAVTAWAIRRMARSGGSRRRILALACVYHIAVLVGFKYTEFLTGGAVEVGWAPLGLSFFTFQQLWLLKEVYTGEYVPAPGDSLLLYGLFFPTVTSGPILRPDTFFPQLRGESLLRPDWPDAAAGVYGICCGTIKKVLLADAFGVVVDNGWANPGELSAPAAWLVILGYTLQLYFDFSGYCDIAAGIARLLGLRLPVNFDSPYRSASVTEFWKRWHITLTTFLRECLYFPLGGSRRGTARTYLNILIIFLVSGLWHGAGWTFLVWGALHGLAQVLERAWGKRRDHLPLLLRWGLTVLFVNLAWVFFRAPDCAAALELLGRAVTGGLTGPEPWLLEGLFAQETDAVQLLFPAVAAPWWDALRTALLYGAGMIAVLWPRNVIHRMEDFRPTLWRGAGLAVLTLWCVLSFNGVTSFIYSNF</sequence>
<evidence type="ECO:0000256" key="8">
    <source>
        <dbReference type="ARBA" id="ARBA00023315"/>
    </source>
</evidence>
<name>A0A9D2LKG4_9FIRM</name>
<keyword evidence="6 10" id="KW-1133">Transmembrane helix</keyword>
<gene>
    <name evidence="11" type="ORF">H9787_10975</name>
</gene>
<comment type="similarity">
    <text evidence="2 9">Belongs to the membrane-bound acyltransferase family.</text>
</comment>
<evidence type="ECO:0000256" key="2">
    <source>
        <dbReference type="ARBA" id="ARBA00010323"/>
    </source>
</evidence>
<feature type="transmembrane region" description="Helical" evidence="10">
    <location>
        <begin position="303"/>
        <end position="329"/>
    </location>
</feature>
<dbReference type="PANTHER" id="PTHR13285">
    <property type="entry name" value="ACYLTRANSFERASE"/>
    <property type="match status" value="1"/>
</dbReference>
<evidence type="ECO:0000256" key="3">
    <source>
        <dbReference type="ARBA" id="ARBA00022475"/>
    </source>
</evidence>
<reference evidence="11" key="1">
    <citation type="journal article" date="2021" name="PeerJ">
        <title>Extensive microbial diversity within the chicken gut microbiome revealed by metagenomics and culture.</title>
        <authorList>
            <person name="Gilroy R."/>
            <person name="Ravi A."/>
            <person name="Getino M."/>
            <person name="Pursley I."/>
            <person name="Horton D.L."/>
            <person name="Alikhan N.F."/>
            <person name="Baker D."/>
            <person name="Gharbi K."/>
            <person name="Hall N."/>
            <person name="Watson M."/>
            <person name="Adriaenssens E.M."/>
            <person name="Foster-Nyarko E."/>
            <person name="Jarju S."/>
            <person name="Secka A."/>
            <person name="Antonio M."/>
            <person name="Oren A."/>
            <person name="Chaudhuri R.R."/>
            <person name="La Ragione R."/>
            <person name="Hildebrand F."/>
            <person name="Pallen M.J."/>
        </authorList>
    </citation>
    <scope>NUCLEOTIDE SEQUENCE</scope>
    <source>
        <strain evidence="11">ChiBcec18-1249</strain>
    </source>
</reference>
<dbReference type="InterPro" id="IPR051085">
    <property type="entry name" value="MB_O-acyltransferase"/>
</dbReference>
<dbReference type="GO" id="GO:0042121">
    <property type="term" value="P:alginic acid biosynthetic process"/>
    <property type="evidence" value="ECO:0007669"/>
    <property type="project" value="InterPro"/>
</dbReference>
<evidence type="ECO:0000256" key="1">
    <source>
        <dbReference type="ARBA" id="ARBA00004651"/>
    </source>
</evidence>
<keyword evidence="8 9" id="KW-0012">Acyltransferase</keyword>
<dbReference type="InterPro" id="IPR028362">
    <property type="entry name" value="AlgI"/>
</dbReference>
<dbReference type="EMBL" id="DWZJ01000100">
    <property type="protein sequence ID" value="HJB14214.1"/>
    <property type="molecule type" value="Genomic_DNA"/>
</dbReference>
<evidence type="ECO:0000256" key="6">
    <source>
        <dbReference type="ARBA" id="ARBA00022989"/>
    </source>
</evidence>
<feature type="transmembrane region" description="Helical" evidence="10">
    <location>
        <begin position="47"/>
        <end position="70"/>
    </location>
</feature>
<feature type="transmembrane region" description="Helical" evidence="10">
    <location>
        <begin position="349"/>
        <end position="367"/>
    </location>
</feature>
<evidence type="ECO:0000256" key="9">
    <source>
        <dbReference type="PIRNR" id="PIRNR016636"/>
    </source>
</evidence>
<evidence type="ECO:0000256" key="10">
    <source>
        <dbReference type="SAM" id="Phobius"/>
    </source>
</evidence>
<evidence type="ECO:0000313" key="11">
    <source>
        <dbReference type="EMBL" id="HJB14214.1"/>
    </source>
</evidence>
<dbReference type="PIRSF" id="PIRSF016636">
    <property type="entry name" value="AlgI_DltB"/>
    <property type="match status" value="1"/>
</dbReference>
<keyword evidence="3 9" id="KW-1003">Cell membrane</keyword>
<feature type="transmembrane region" description="Helical" evidence="10">
    <location>
        <begin position="451"/>
        <end position="476"/>
    </location>
</feature>
<protein>
    <submittedName>
        <fullName evidence="11">MBOAT family protein</fullName>
    </submittedName>
</protein>
<keyword evidence="4 9" id="KW-0808">Transferase</keyword>
<keyword evidence="5 10" id="KW-0812">Transmembrane</keyword>
<organism evidence="11 12">
    <name type="scientific">Candidatus Oscillibacter excrementigallinarum</name>
    <dbReference type="NCBI Taxonomy" id="2838716"/>
    <lineage>
        <taxon>Bacteria</taxon>
        <taxon>Bacillati</taxon>
        <taxon>Bacillota</taxon>
        <taxon>Clostridia</taxon>
        <taxon>Eubacteriales</taxon>
        <taxon>Oscillospiraceae</taxon>
        <taxon>Oscillibacter</taxon>
    </lineage>
</organism>
<dbReference type="InterPro" id="IPR004299">
    <property type="entry name" value="MBOAT_fam"/>
</dbReference>
<dbReference type="PIRSF" id="PIRSF500217">
    <property type="entry name" value="AlgI"/>
    <property type="match status" value="1"/>
</dbReference>
<comment type="caution">
    <text evidence="11">The sequence shown here is derived from an EMBL/GenBank/DDBJ whole genome shotgun (WGS) entry which is preliminary data.</text>
</comment>
<keyword evidence="7 9" id="KW-0472">Membrane</keyword>
<evidence type="ECO:0000313" key="12">
    <source>
        <dbReference type="Proteomes" id="UP000823824"/>
    </source>
</evidence>
<dbReference type="GO" id="GO:0016746">
    <property type="term" value="F:acyltransferase activity"/>
    <property type="evidence" value="ECO:0007669"/>
    <property type="project" value="UniProtKB-KW"/>
</dbReference>
<dbReference type="PANTHER" id="PTHR13285:SF23">
    <property type="entry name" value="TEICHOIC ACID D-ALANYLTRANSFERASE"/>
    <property type="match status" value="1"/>
</dbReference>
<dbReference type="Proteomes" id="UP000823824">
    <property type="component" value="Unassembled WGS sequence"/>
</dbReference>
<reference evidence="11" key="2">
    <citation type="submission" date="2021-04" db="EMBL/GenBank/DDBJ databases">
        <authorList>
            <person name="Gilroy R."/>
        </authorList>
    </citation>
    <scope>NUCLEOTIDE SEQUENCE</scope>
    <source>
        <strain evidence="11">ChiBcec18-1249</strain>
    </source>
</reference>
<evidence type="ECO:0000256" key="4">
    <source>
        <dbReference type="ARBA" id="ARBA00022679"/>
    </source>
</evidence>
<dbReference type="Pfam" id="PF03062">
    <property type="entry name" value="MBOAT"/>
    <property type="match status" value="1"/>
</dbReference>
<accession>A0A9D2LKG4</accession>
<dbReference type="AlphaFoldDB" id="A0A9D2LKG4"/>
<evidence type="ECO:0000256" key="5">
    <source>
        <dbReference type="ARBA" id="ARBA00022692"/>
    </source>
</evidence>
<proteinExistence type="inferred from homology"/>
<feature type="transmembrane region" description="Helical" evidence="10">
    <location>
        <begin position="82"/>
        <end position="100"/>
    </location>
</feature>